<sequence>MSTPKVLDLVLETSTNPGTGAFVLNGAPTGRRSFATALAEGGDVYYYAEDGSQAEWGVGALEVGAVNTLTRQTILGNTSAGRNPLNFTTEVRVYSGLPGDRIAPLNADGTLSLASPAEEDDSETAPTTKWTRKRLDALEATVRQLVETLKADSAAAYVKKAGDEMTGHLTVSVTYSGGRIVSKQYDGGLVKQMGPYQQIGSITGPYDISTLYCGYLIRLYDATGGEHKFAFRSDNNVYTQNGRLLNLDEDMKTITDNIERRVDQKSYDAKVADLQNQLNQRPGYSEYDSADIRVIWLPYYGMIQSFKTGSVNIFDRVNFPRVFSNITSITCTLVSNTGQKRDVTIGRVDNGGFSIMSNIDGGELYVQAIGQRR</sequence>
<proteinExistence type="predicted"/>
<organism evidence="1 2">
    <name type="scientific">Sorlinia euscelidii</name>
    <dbReference type="NCBI Taxonomy" id="3081148"/>
    <lineage>
        <taxon>Bacteria</taxon>
        <taxon>Pseudomonadati</taxon>
        <taxon>Pseudomonadota</taxon>
        <taxon>Alphaproteobacteria</taxon>
        <taxon>Acetobacterales</taxon>
        <taxon>Acetobacteraceae</taxon>
        <taxon>Sorlinia</taxon>
    </lineage>
</organism>
<gene>
    <name evidence="1" type="ORF">DOFOFD_04115</name>
</gene>
<evidence type="ECO:0000313" key="2">
    <source>
        <dbReference type="Proteomes" id="UP001312908"/>
    </source>
</evidence>
<dbReference type="EMBL" id="JAWJZY010000002">
    <property type="protein sequence ID" value="MEE8658191.1"/>
    <property type="molecule type" value="Genomic_DNA"/>
</dbReference>
<evidence type="ECO:0008006" key="3">
    <source>
        <dbReference type="Google" id="ProtNLM"/>
    </source>
</evidence>
<reference evidence="1 2" key="1">
    <citation type="submission" date="2023-10" db="EMBL/GenBank/DDBJ databases">
        <title>Sorlinia euscelidii gen. nov., sp. nov., an acetic acid bacteria isolated from the gut of Euscelidius variegatus emitter.</title>
        <authorList>
            <person name="Michoud G."/>
            <person name="Marasco R."/>
            <person name="Seferji K."/>
            <person name="Gonella E."/>
            <person name="Garuglieri E."/>
            <person name="Alma A."/>
            <person name="Mapelli F."/>
            <person name="Borin S."/>
            <person name="Daffonchio D."/>
            <person name="Crotti E."/>
        </authorList>
    </citation>
    <scope>NUCLEOTIDE SEQUENCE [LARGE SCALE GENOMIC DNA]</scope>
    <source>
        <strain evidence="1 2">EV16P</strain>
    </source>
</reference>
<keyword evidence="2" id="KW-1185">Reference proteome</keyword>
<comment type="caution">
    <text evidence="1">The sequence shown here is derived from an EMBL/GenBank/DDBJ whole genome shotgun (WGS) entry which is preliminary data.</text>
</comment>
<evidence type="ECO:0000313" key="1">
    <source>
        <dbReference type="EMBL" id="MEE8658191.1"/>
    </source>
</evidence>
<accession>A0ABU7U2P3</accession>
<name>A0ABU7U2P3_9PROT</name>
<dbReference type="Proteomes" id="UP001312908">
    <property type="component" value="Unassembled WGS sequence"/>
</dbReference>
<protein>
    <recommendedName>
        <fullName evidence="3">Tail fiber protein</fullName>
    </recommendedName>
</protein>
<dbReference type="RefSeq" id="WP_394819154.1">
    <property type="nucleotide sequence ID" value="NZ_JAWJZY010000002.1"/>
</dbReference>